<proteinExistence type="predicted"/>
<evidence type="ECO:0000313" key="2">
    <source>
        <dbReference type="EMBL" id="CCQ91437.1"/>
    </source>
</evidence>
<dbReference type="Gene3D" id="3.40.50.1820">
    <property type="entry name" value="alpha/beta hydrolase"/>
    <property type="match status" value="1"/>
</dbReference>
<dbReference type="PRINTS" id="PR00111">
    <property type="entry name" value="ABHYDROLASE"/>
</dbReference>
<accession>M1YLT1</accession>
<keyword evidence="3" id="KW-1185">Reference proteome</keyword>
<dbReference type="EMBL" id="CAQJ01000076">
    <property type="protein sequence ID" value="CCQ91437.1"/>
    <property type="molecule type" value="Genomic_DNA"/>
</dbReference>
<reference evidence="2 3" key="1">
    <citation type="journal article" date="2013" name="Front. Microbiol.">
        <title>The genome of Nitrospina gracilis illuminates the metabolism and evolution of the major marine nitrite oxidizer.</title>
        <authorList>
            <person name="Luecker S."/>
            <person name="Nowka B."/>
            <person name="Rattei T."/>
            <person name="Spieck E."/>
            <person name="and Daims H."/>
        </authorList>
    </citation>
    <scope>NUCLEOTIDE SEQUENCE [LARGE SCALE GENOMIC DNA]</scope>
    <source>
        <strain evidence="2 3">3/211</strain>
    </source>
</reference>
<gene>
    <name evidence="2" type="ORF">NITGR_690003</name>
</gene>
<dbReference type="InterPro" id="IPR029058">
    <property type="entry name" value="AB_hydrolase_fold"/>
</dbReference>
<organism evidence="2 3">
    <name type="scientific">Nitrospina gracilis (strain 3/211)</name>
    <dbReference type="NCBI Taxonomy" id="1266370"/>
    <lineage>
        <taxon>Bacteria</taxon>
        <taxon>Pseudomonadati</taxon>
        <taxon>Nitrospinota/Tectimicrobiota group</taxon>
        <taxon>Nitrospinota</taxon>
        <taxon>Nitrospinia</taxon>
        <taxon>Nitrospinales</taxon>
        <taxon>Nitrospinaceae</taxon>
        <taxon>Nitrospina</taxon>
    </lineage>
</organism>
<dbReference type="RefSeq" id="WP_005010136.1">
    <property type="nucleotide sequence ID" value="NZ_HG422173.1"/>
</dbReference>
<dbReference type="PRINTS" id="PR00412">
    <property type="entry name" value="EPOXHYDRLASE"/>
</dbReference>
<comment type="caution">
    <text evidence="2">The sequence shown here is derived from an EMBL/GenBank/DDBJ whole genome shotgun (WGS) entry which is preliminary data.</text>
</comment>
<dbReference type="AlphaFoldDB" id="M1YLT1"/>
<dbReference type="Pfam" id="PF00561">
    <property type="entry name" value="Abhydrolase_1"/>
    <property type="match status" value="1"/>
</dbReference>
<dbReference type="InterPro" id="IPR000639">
    <property type="entry name" value="Epox_hydrolase-like"/>
</dbReference>
<dbReference type="Proteomes" id="UP000011704">
    <property type="component" value="Unassembled WGS sequence"/>
</dbReference>
<dbReference type="STRING" id="1266370.NITGR_690003"/>
<dbReference type="PANTHER" id="PTHR43194:SF2">
    <property type="entry name" value="PEROXISOMAL MEMBRANE PROTEIN LPX1"/>
    <property type="match status" value="1"/>
</dbReference>
<dbReference type="InterPro" id="IPR000073">
    <property type="entry name" value="AB_hydrolase_1"/>
</dbReference>
<dbReference type="SUPFAM" id="SSF53474">
    <property type="entry name" value="alpha/beta-Hydrolases"/>
    <property type="match status" value="1"/>
</dbReference>
<dbReference type="HOGENOM" id="CLU_020336_13_3_0"/>
<name>M1YLT1_NITG3</name>
<dbReference type="InParanoid" id="M1YLT1"/>
<protein>
    <submittedName>
        <fullName evidence="2">Haloalkane dehalogenase</fullName>
    </submittedName>
</protein>
<dbReference type="FunCoup" id="M1YLT1">
    <property type="interactions" value="365"/>
</dbReference>
<dbReference type="GO" id="GO:0003824">
    <property type="term" value="F:catalytic activity"/>
    <property type="evidence" value="ECO:0007669"/>
    <property type="project" value="InterPro"/>
</dbReference>
<dbReference type="OrthoDB" id="9775557at2"/>
<dbReference type="InterPro" id="IPR050228">
    <property type="entry name" value="Carboxylesterase_BioH"/>
</dbReference>
<dbReference type="PANTHER" id="PTHR43194">
    <property type="entry name" value="HYDROLASE ALPHA/BETA FOLD FAMILY"/>
    <property type="match status" value="1"/>
</dbReference>
<evidence type="ECO:0000259" key="1">
    <source>
        <dbReference type="Pfam" id="PF00561"/>
    </source>
</evidence>
<sequence length="296" mass="34607">MVTEVSIDGLQTIYPFESHYLDLNGLRYHYLDEGQGEVLLMLHGNPTWSFYYRNLIRAFRSQYRCVVPDHMGCGLSDKPQDYNYTLNQHIDNVEQLVEHLQLDNITLVLHDWGGAIGMGLAVRHPDKIKRLVVFNTAAFLADSIPFSINLCRKPFIGEVAILQWNLFARMGLVWATKQRHRLTADVRKGYLAPYNSPENRIANLRFVQDIPMDPSVPSYSVVEHIESRLGFFRDRPVLVVWGMKDFCFNEDFLDRWKTYFPDAEIHEVEEAGHYIVEDAYEDIIPWMLNFFKRNEV</sequence>
<feature type="domain" description="AB hydrolase-1" evidence="1">
    <location>
        <begin position="38"/>
        <end position="278"/>
    </location>
</feature>
<evidence type="ECO:0000313" key="3">
    <source>
        <dbReference type="Proteomes" id="UP000011704"/>
    </source>
</evidence>